<dbReference type="PROSITE" id="PS00761">
    <property type="entry name" value="SPASE_I_3"/>
    <property type="match status" value="1"/>
</dbReference>
<keyword evidence="5" id="KW-1133">Transmembrane helix</keyword>
<dbReference type="Gene3D" id="2.10.109.10">
    <property type="entry name" value="Umud Fragment, subunit A"/>
    <property type="match status" value="1"/>
</dbReference>
<sequence>MTLPEENAPKSSTSRMRWSAAREVGIILIVALVLSSLVRTFAFQAFWIPSGSMENTLLPEDRILVSKLSTEFGDVKRGQVIVFSDPTDWLSGGFNAGNIFQRGARSTLSFVGLAASPSDRDLVKRVIGVGSDHVVCCDPSGRVSVNGKALDEKSYIFPGDTPSDEPFDVIVPQGQLWVMGDHRSASGDSRYHQNDPGGPFVPVSKVIGRGVWVGWPLNRWSLVRVPETFSQIPAPKK</sequence>
<organism evidence="7">
    <name type="scientific">freshwater metagenome</name>
    <dbReference type="NCBI Taxonomy" id="449393"/>
    <lineage>
        <taxon>unclassified sequences</taxon>
        <taxon>metagenomes</taxon>
        <taxon>ecological metagenomes</taxon>
    </lineage>
</organism>
<feature type="domain" description="Peptidase S26" evidence="6">
    <location>
        <begin position="23"/>
        <end position="215"/>
    </location>
</feature>
<comment type="similarity">
    <text evidence="2">Belongs to the peptidase S26 family.</text>
</comment>
<dbReference type="PANTHER" id="PTHR43390:SF1">
    <property type="entry name" value="CHLOROPLAST PROCESSING PEPTIDASE"/>
    <property type="match status" value="1"/>
</dbReference>
<dbReference type="PANTHER" id="PTHR43390">
    <property type="entry name" value="SIGNAL PEPTIDASE I"/>
    <property type="match status" value="1"/>
</dbReference>
<dbReference type="GO" id="GO:0009003">
    <property type="term" value="F:signal peptidase activity"/>
    <property type="evidence" value="ECO:0007669"/>
    <property type="project" value="UniProtKB-EC"/>
</dbReference>
<keyword evidence="5" id="KW-0472">Membrane</keyword>
<keyword evidence="5" id="KW-0812">Transmembrane</keyword>
<feature type="transmembrane region" description="Helical" evidence="5">
    <location>
        <begin position="24"/>
        <end position="47"/>
    </location>
</feature>
<dbReference type="NCBIfam" id="TIGR02227">
    <property type="entry name" value="sigpep_I_bact"/>
    <property type="match status" value="1"/>
</dbReference>
<dbReference type="EMBL" id="CAFBLM010000031">
    <property type="protein sequence ID" value="CAB4870904.1"/>
    <property type="molecule type" value="Genomic_DNA"/>
</dbReference>
<proteinExistence type="inferred from homology"/>
<dbReference type="CDD" id="cd06530">
    <property type="entry name" value="S26_SPase_I"/>
    <property type="match status" value="1"/>
</dbReference>
<gene>
    <name evidence="7" type="ORF">UFOPK3401_00800</name>
</gene>
<dbReference type="AlphaFoldDB" id="A0A6J7DQF3"/>
<evidence type="ECO:0000256" key="1">
    <source>
        <dbReference type="ARBA" id="ARBA00000677"/>
    </source>
</evidence>
<protein>
    <recommendedName>
        <fullName evidence="3">signal peptidase I</fullName>
        <ecNumber evidence="3">3.4.21.89</ecNumber>
    </recommendedName>
</protein>
<dbReference type="InterPro" id="IPR019758">
    <property type="entry name" value="Pept_S26A_signal_pept_1_CS"/>
</dbReference>
<dbReference type="InterPro" id="IPR036286">
    <property type="entry name" value="LexA/Signal_pep-like_sf"/>
</dbReference>
<dbReference type="InterPro" id="IPR019533">
    <property type="entry name" value="Peptidase_S26"/>
</dbReference>
<evidence type="ECO:0000256" key="3">
    <source>
        <dbReference type="ARBA" id="ARBA00013208"/>
    </source>
</evidence>
<dbReference type="SUPFAM" id="SSF51306">
    <property type="entry name" value="LexA/Signal peptidase"/>
    <property type="match status" value="1"/>
</dbReference>
<comment type="catalytic activity">
    <reaction evidence="1">
        <text>Cleavage of hydrophobic, N-terminal signal or leader sequences from secreted and periplasmic proteins.</text>
        <dbReference type="EC" id="3.4.21.89"/>
    </reaction>
</comment>
<dbReference type="GO" id="GO:0004252">
    <property type="term" value="F:serine-type endopeptidase activity"/>
    <property type="evidence" value="ECO:0007669"/>
    <property type="project" value="InterPro"/>
</dbReference>
<keyword evidence="4" id="KW-0378">Hydrolase</keyword>
<dbReference type="PRINTS" id="PR00727">
    <property type="entry name" value="LEADERPTASE"/>
</dbReference>
<dbReference type="EC" id="3.4.21.89" evidence="3"/>
<dbReference type="GO" id="GO:0016020">
    <property type="term" value="C:membrane"/>
    <property type="evidence" value="ECO:0007669"/>
    <property type="project" value="InterPro"/>
</dbReference>
<evidence type="ECO:0000256" key="5">
    <source>
        <dbReference type="SAM" id="Phobius"/>
    </source>
</evidence>
<evidence type="ECO:0000313" key="7">
    <source>
        <dbReference type="EMBL" id="CAB4870904.1"/>
    </source>
</evidence>
<evidence type="ECO:0000259" key="6">
    <source>
        <dbReference type="Pfam" id="PF10502"/>
    </source>
</evidence>
<reference evidence="7" key="1">
    <citation type="submission" date="2020-05" db="EMBL/GenBank/DDBJ databases">
        <authorList>
            <person name="Chiriac C."/>
            <person name="Salcher M."/>
            <person name="Ghai R."/>
            <person name="Kavagutti S V."/>
        </authorList>
    </citation>
    <scope>NUCLEOTIDE SEQUENCE</scope>
</reference>
<name>A0A6J7DQF3_9ZZZZ</name>
<dbReference type="Pfam" id="PF10502">
    <property type="entry name" value="Peptidase_S26"/>
    <property type="match status" value="1"/>
</dbReference>
<evidence type="ECO:0000256" key="2">
    <source>
        <dbReference type="ARBA" id="ARBA00009370"/>
    </source>
</evidence>
<evidence type="ECO:0000256" key="4">
    <source>
        <dbReference type="ARBA" id="ARBA00022801"/>
    </source>
</evidence>
<dbReference type="GO" id="GO:0006465">
    <property type="term" value="P:signal peptide processing"/>
    <property type="evidence" value="ECO:0007669"/>
    <property type="project" value="InterPro"/>
</dbReference>
<accession>A0A6J7DQF3</accession>
<dbReference type="InterPro" id="IPR000223">
    <property type="entry name" value="Pept_S26A_signal_pept_1"/>
</dbReference>